<proteinExistence type="predicted"/>
<dbReference type="Proteomes" id="UP000826656">
    <property type="component" value="Unassembled WGS sequence"/>
</dbReference>
<organism evidence="1 2">
    <name type="scientific">Solanum tuberosum</name>
    <name type="common">Potato</name>
    <dbReference type="NCBI Taxonomy" id="4113"/>
    <lineage>
        <taxon>Eukaryota</taxon>
        <taxon>Viridiplantae</taxon>
        <taxon>Streptophyta</taxon>
        <taxon>Embryophyta</taxon>
        <taxon>Tracheophyta</taxon>
        <taxon>Spermatophyta</taxon>
        <taxon>Magnoliopsida</taxon>
        <taxon>eudicotyledons</taxon>
        <taxon>Gunneridae</taxon>
        <taxon>Pentapetalae</taxon>
        <taxon>asterids</taxon>
        <taxon>lamiids</taxon>
        <taxon>Solanales</taxon>
        <taxon>Solanaceae</taxon>
        <taxon>Solanoideae</taxon>
        <taxon>Solaneae</taxon>
        <taxon>Solanum</taxon>
    </lineage>
</organism>
<protein>
    <submittedName>
        <fullName evidence="1">Uncharacterized protein</fullName>
    </submittedName>
</protein>
<gene>
    <name evidence="1" type="ORF">KY290_036483</name>
</gene>
<name>A0ABQ7TUS7_SOLTU</name>
<comment type="caution">
    <text evidence="1">The sequence shown here is derived from an EMBL/GenBank/DDBJ whole genome shotgun (WGS) entry which is preliminary data.</text>
</comment>
<sequence length="201" mass="22162">MESHNHDLHSSKISCDSIVPIYRNRQAIFTRDVNESPEMCLQFRATCSKVREDSTTGDYSPHEKVQLIEISSQMDGGIAGKGNSGENRTPFAAVYEKSGSGNHSLPLDIHLSEVSSNLDGGNTNKNRSVQPTESMINLIKETSQKTMEIERNGTFQAPPIGHNIQMGPTHPAGARTIHVEGNSMQENNSNEQPANDQFNKR</sequence>
<dbReference type="EMBL" id="JAIVGD010000028">
    <property type="protein sequence ID" value="KAH0737778.1"/>
    <property type="molecule type" value="Genomic_DNA"/>
</dbReference>
<evidence type="ECO:0000313" key="1">
    <source>
        <dbReference type="EMBL" id="KAH0737778.1"/>
    </source>
</evidence>
<reference evidence="1 2" key="1">
    <citation type="journal article" date="2021" name="bioRxiv">
        <title>Chromosome-scale and haplotype-resolved genome assembly of a tetraploid potato cultivar.</title>
        <authorList>
            <person name="Sun H."/>
            <person name="Jiao W.-B."/>
            <person name="Krause K."/>
            <person name="Campoy J.A."/>
            <person name="Goel M."/>
            <person name="Folz-Donahue K."/>
            <person name="Kukat C."/>
            <person name="Huettel B."/>
            <person name="Schneeberger K."/>
        </authorList>
    </citation>
    <scope>NUCLEOTIDE SEQUENCE [LARGE SCALE GENOMIC DNA]</scope>
    <source>
        <strain evidence="1">SolTubOtavaFocal</strain>
        <tissue evidence="1">Leaves</tissue>
    </source>
</reference>
<evidence type="ECO:0000313" key="2">
    <source>
        <dbReference type="Proteomes" id="UP000826656"/>
    </source>
</evidence>
<accession>A0ABQ7TUS7</accession>
<keyword evidence="2" id="KW-1185">Reference proteome</keyword>